<evidence type="ECO:0000313" key="2">
    <source>
        <dbReference type="Proteomes" id="UP000032247"/>
    </source>
</evidence>
<name>A0A0D1L2R9_BACIU</name>
<organism evidence="1 2">
    <name type="scientific">Bacillus subtilis</name>
    <dbReference type="NCBI Taxonomy" id="1423"/>
    <lineage>
        <taxon>Bacteria</taxon>
        <taxon>Bacillati</taxon>
        <taxon>Bacillota</taxon>
        <taxon>Bacilli</taxon>
        <taxon>Bacillales</taxon>
        <taxon>Bacillaceae</taxon>
        <taxon>Bacillus</taxon>
    </lineage>
</organism>
<dbReference type="AlphaFoldDB" id="A0A0D1L2R9"/>
<proteinExistence type="predicted"/>
<sequence length="81" mass="9652">MKLTTFPSVLTKKEIPPITPQMKNAIKYLSLKDTESIFNQYENIDTPQNRLNMKLRNLTVIDFYLLYFFHTIVENKLFHLS</sequence>
<evidence type="ECO:0000313" key="1">
    <source>
        <dbReference type="EMBL" id="KIU09861.1"/>
    </source>
</evidence>
<dbReference type="Proteomes" id="UP000032247">
    <property type="component" value="Unassembled WGS sequence"/>
</dbReference>
<protein>
    <submittedName>
        <fullName evidence="1">Uncharacterized protein</fullName>
    </submittedName>
</protein>
<reference evidence="1 2" key="1">
    <citation type="submission" date="2014-12" db="EMBL/GenBank/DDBJ databases">
        <title>Comparative genome analysis of Bacillus coagulans HM-08, Clostridium butyricum HM-68, Bacillus subtilis HM-66 and Bacillus licheniformis BL-09.</title>
        <authorList>
            <person name="Zhang H."/>
        </authorList>
    </citation>
    <scope>NUCLEOTIDE SEQUENCE [LARGE SCALE GENOMIC DNA]</scope>
    <source>
        <strain evidence="1 2">HM-66</strain>
    </source>
</reference>
<comment type="caution">
    <text evidence="1">The sequence shown here is derived from an EMBL/GenBank/DDBJ whole genome shotgun (WGS) entry which is preliminary data.</text>
</comment>
<accession>A0A0D1L2R9</accession>
<dbReference type="EMBL" id="JXBC01000007">
    <property type="protein sequence ID" value="KIU09861.1"/>
    <property type="molecule type" value="Genomic_DNA"/>
</dbReference>
<gene>
    <name evidence="1" type="ORF">SC09_contig10orf00036</name>
</gene>